<name>G0NXC4_CAEBE</name>
<keyword evidence="2" id="KW-1185">Reference proteome</keyword>
<organism evidence="2">
    <name type="scientific">Caenorhabditis brenneri</name>
    <name type="common">Nematode worm</name>
    <dbReference type="NCBI Taxonomy" id="135651"/>
    <lineage>
        <taxon>Eukaryota</taxon>
        <taxon>Metazoa</taxon>
        <taxon>Ecdysozoa</taxon>
        <taxon>Nematoda</taxon>
        <taxon>Chromadorea</taxon>
        <taxon>Rhabditida</taxon>
        <taxon>Rhabditina</taxon>
        <taxon>Rhabditomorpha</taxon>
        <taxon>Rhabditoidea</taxon>
        <taxon>Rhabditidae</taxon>
        <taxon>Peloderinae</taxon>
        <taxon>Caenorhabditis</taxon>
    </lineage>
</organism>
<evidence type="ECO:0000313" key="1">
    <source>
        <dbReference type="EMBL" id="EGT39518.1"/>
    </source>
</evidence>
<proteinExistence type="predicted"/>
<dbReference type="EMBL" id="GL379971">
    <property type="protein sequence ID" value="EGT39518.1"/>
    <property type="molecule type" value="Genomic_DNA"/>
</dbReference>
<sequence>MTMSHLKIFITNNYRMIFLSYDGFEVHRFYPCPNLP</sequence>
<gene>
    <name evidence="1" type="ORF">CAEBREN_07069</name>
</gene>
<dbReference type="Proteomes" id="UP000008068">
    <property type="component" value="Unassembled WGS sequence"/>
</dbReference>
<dbReference type="AlphaFoldDB" id="G0NXC4"/>
<dbReference type="HOGENOM" id="CLU_3360179_0_0_1"/>
<protein>
    <submittedName>
        <fullName evidence="1">Uncharacterized protein</fullName>
    </submittedName>
</protein>
<dbReference type="InParanoid" id="G0NXC4"/>
<reference evidence="2" key="1">
    <citation type="submission" date="2011-07" db="EMBL/GenBank/DDBJ databases">
        <authorList>
            <consortium name="Caenorhabditis brenneri Sequencing and Analysis Consortium"/>
            <person name="Wilson R.K."/>
        </authorList>
    </citation>
    <scope>NUCLEOTIDE SEQUENCE [LARGE SCALE GENOMIC DNA]</scope>
    <source>
        <strain evidence="2">PB2801</strain>
    </source>
</reference>
<evidence type="ECO:0000313" key="2">
    <source>
        <dbReference type="Proteomes" id="UP000008068"/>
    </source>
</evidence>
<accession>G0NXC4</accession>